<dbReference type="SUPFAM" id="SSF56601">
    <property type="entry name" value="beta-lactamase/transpeptidase-like"/>
    <property type="match status" value="1"/>
</dbReference>
<feature type="region of interest" description="Disordered" evidence="16">
    <location>
        <begin position="723"/>
        <end position="819"/>
    </location>
</feature>
<dbReference type="PANTHER" id="PTHR32282">
    <property type="entry name" value="BINDING PROTEIN TRANSPEPTIDASE, PUTATIVE-RELATED"/>
    <property type="match status" value="1"/>
</dbReference>
<organism evidence="18 19">
    <name type="scientific">Effusibacillus consociatus</name>
    <dbReference type="NCBI Taxonomy" id="1117041"/>
    <lineage>
        <taxon>Bacteria</taxon>
        <taxon>Bacillati</taxon>
        <taxon>Bacillota</taxon>
        <taxon>Bacilli</taxon>
        <taxon>Bacillales</taxon>
        <taxon>Alicyclobacillaceae</taxon>
        <taxon>Effusibacillus</taxon>
    </lineage>
</organism>
<keyword evidence="10" id="KW-1133">Transmembrane helix</keyword>
<dbReference type="NCBIfam" id="TIGR02074">
    <property type="entry name" value="PBP_1a_fam"/>
    <property type="match status" value="1"/>
</dbReference>
<keyword evidence="1" id="KW-1003">Cell membrane</keyword>
<evidence type="ECO:0000256" key="4">
    <source>
        <dbReference type="ARBA" id="ARBA00022676"/>
    </source>
</evidence>
<dbReference type="PANTHER" id="PTHR32282:SF32">
    <property type="entry name" value="PENICILLIN-BINDING PROTEIN 2A"/>
    <property type="match status" value="1"/>
</dbReference>
<keyword evidence="3" id="KW-0645">Protease</keyword>
<dbReference type="InterPro" id="IPR036116">
    <property type="entry name" value="FN3_sf"/>
</dbReference>
<dbReference type="Gene3D" id="1.10.3810.10">
    <property type="entry name" value="Biosynthetic peptidoglycan transglycosylase-like"/>
    <property type="match status" value="1"/>
</dbReference>
<keyword evidence="2" id="KW-0121">Carboxypeptidase</keyword>
<dbReference type="InterPro" id="IPR001460">
    <property type="entry name" value="PCN-bd_Tpept"/>
</dbReference>
<dbReference type="InterPro" id="IPR001264">
    <property type="entry name" value="Glyco_trans_51"/>
</dbReference>
<feature type="compositionally biased region" description="Basic and acidic residues" evidence="16">
    <location>
        <begin position="731"/>
        <end position="756"/>
    </location>
</feature>
<dbReference type="PROSITE" id="PS50853">
    <property type="entry name" value="FN3"/>
    <property type="match status" value="1"/>
</dbReference>
<evidence type="ECO:0000313" key="18">
    <source>
        <dbReference type="EMBL" id="MFC4768862.1"/>
    </source>
</evidence>
<evidence type="ECO:0000259" key="17">
    <source>
        <dbReference type="PROSITE" id="PS50853"/>
    </source>
</evidence>
<protein>
    <submittedName>
        <fullName evidence="18">PBP1A family penicillin-binding protein</fullName>
    </submittedName>
</protein>
<evidence type="ECO:0000256" key="5">
    <source>
        <dbReference type="ARBA" id="ARBA00022679"/>
    </source>
</evidence>
<accession>A0ABV9Q5U4</accession>
<evidence type="ECO:0000256" key="8">
    <source>
        <dbReference type="ARBA" id="ARBA00022960"/>
    </source>
</evidence>
<dbReference type="SUPFAM" id="SSF53955">
    <property type="entry name" value="Lysozyme-like"/>
    <property type="match status" value="1"/>
</dbReference>
<feature type="compositionally biased region" description="Gly residues" evidence="16">
    <location>
        <begin position="762"/>
        <end position="819"/>
    </location>
</feature>
<comment type="catalytic activity">
    <reaction evidence="14">
        <text>Preferential cleavage: (Ac)2-L-Lys-D-Ala-|-D-Ala. Also transpeptidation of peptidyl-alanyl moieties that are N-acyl substituents of D-alanine.</text>
        <dbReference type="EC" id="3.4.16.4"/>
    </reaction>
</comment>
<keyword evidence="19" id="KW-1185">Reference proteome</keyword>
<dbReference type="Pfam" id="PF00912">
    <property type="entry name" value="Transgly"/>
    <property type="match status" value="1"/>
</dbReference>
<dbReference type="Gene3D" id="3.40.710.10">
    <property type="entry name" value="DD-peptidase/beta-lactamase superfamily"/>
    <property type="match status" value="1"/>
</dbReference>
<dbReference type="PROSITE" id="PS51257">
    <property type="entry name" value="PROKAR_LIPOPROTEIN"/>
    <property type="match status" value="1"/>
</dbReference>
<evidence type="ECO:0000256" key="1">
    <source>
        <dbReference type="ARBA" id="ARBA00022475"/>
    </source>
</evidence>
<dbReference type="EMBL" id="JBHSHC010000112">
    <property type="protein sequence ID" value="MFC4768862.1"/>
    <property type="molecule type" value="Genomic_DNA"/>
</dbReference>
<keyword evidence="13" id="KW-0961">Cell wall biogenesis/degradation</keyword>
<evidence type="ECO:0000256" key="3">
    <source>
        <dbReference type="ARBA" id="ARBA00022670"/>
    </source>
</evidence>
<comment type="caution">
    <text evidence="18">The sequence shown here is derived from an EMBL/GenBank/DDBJ whole genome shotgun (WGS) entry which is preliminary data.</text>
</comment>
<keyword evidence="4" id="KW-0328">Glycosyltransferase</keyword>
<keyword evidence="7" id="KW-0378">Hydrolase</keyword>
<evidence type="ECO:0000256" key="9">
    <source>
        <dbReference type="ARBA" id="ARBA00022984"/>
    </source>
</evidence>
<keyword evidence="8" id="KW-0133">Cell shape</keyword>
<feature type="domain" description="Fibronectin type-III" evidence="17">
    <location>
        <begin position="641"/>
        <end position="733"/>
    </location>
</feature>
<dbReference type="InterPro" id="IPR050396">
    <property type="entry name" value="Glycosyltr_51/Transpeptidase"/>
</dbReference>
<dbReference type="InterPro" id="IPR013783">
    <property type="entry name" value="Ig-like_fold"/>
</dbReference>
<keyword evidence="9" id="KW-0573">Peptidoglycan synthesis</keyword>
<keyword evidence="6" id="KW-0812">Transmembrane</keyword>
<gene>
    <name evidence="18" type="ORF">ACFO8Q_16060</name>
</gene>
<evidence type="ECO:0000256" key="2">
    <source>
        <dbReference type="ARBA" id="ARBA00022645"/>
    </source>
</evidence>
<evidence type="ECO:0000256" key="6">
    <source>
        <dbReference type="ARBA" id="ARBA00022692"/>
    </source>
</evidence>
<evidence type="ECO:0000313" key="19">
    <source>
        <dbReference type="Proteomes" id="UP001596002"/>
    </source>
</evidence>
<evidence type="ECO:0000256" key="11">
    <source>
        <dbReference type="ARBA" id="ARBA00023136"/>
    </source>
</evidence>
<evidence type="ECO:0000256" key="7">
    <source>
        <dbReference type="ARBA" id="ARBA00022801"/>
    </source>
</evidence>
<name>A0ABV9Q5U4_9BACL</name>
<evidence type="ECO:0000256" key="12">
    <source>
        <dbReference type="ARBA" id="ARBA00023268"/>
    </source>
</evidence>
<proteinExistence type="predicted"/>
<sequence length="819" mass="88734">MGKKVIRSIVLAMIITGTIVLGVGCAVTLPAMDPSKLETPNTVTRIYDRNQKPAVEIRLNKGDPVPYAKVPEYLKQAIVATEDRQFYDHDGISYRAIARAVYKDIITGSKAEGGSTITQQLARNALLGDQDKTFTRKIKEIALAMQIEREYTKDDILEMYMNKVNFHPSILGIEAAAKIYFNKSVGGDGNNKLSLGEAAFLAGLPQAPSYYYNNLDQAYKRRDIVLDNMIQEGYITEQQANEAKKVKVNPNYKKSDPNNISYPQYVDYILQEAEEKYGIPRHQILRGGLNIYTHLDTNAQEAVEKQFRDPANFPPNAADKTPVQGAMVIVNHKTGGIVALAGARDVDSFQNLNRAFLSDVFSGRQPGSSIKPLLSYGPAIDLYPNKYHPDTMLNDKKGSNYGGFVPNDWDNHRTPREQVPMWEALRQSWNIPAVDVLADIGIPEGKKFAEKAGIPFHKNDNNYAIALGAFTQGVSPLNMADAYQAFANKGVRIPAHAITKITTGSGAILAQTKVSPVQVMKESTASTMTSLLQVVVNKGTGTAARLPDRAVAGKTGTTEYKREIAGSNKDTWFVGYTPELVAAVWMGFDVTDDNHYLKDQPSRFVSAYPAQLFSKVMPQALKNYPKGSFNVAPVEEPKKEEPQVLQVSGEWNGKAVTLKWNSLKGDVQYNVFRTENAGQTEGGIPIGMMLKEPVFVDTDAQPGKSYYYSVSAYDANGKELAQSNLVPIKTEQPKDKDKDAKDKEKEKEKDKPKDPAKPPTPGTGGDNTGILPGGSTGTGGSGGTGGNTGGSGGTGGQSGGGSTGGTGDPNSGGGVLPNL</sequence>
<dbReference type="RefSeq" id="WP_380026811.1">
    <property type="nucleotide sequence ID" value="NZ_JBHSHC010000112.1"/>
</dbReference>
<dbReference type="InterPro" id="IPR003961">
    <property type="entry name" value="FN3_dom"/>
</dbReference>
<dbReference type="InterPro" id="IPR012338">
    <property type="entry name" value="Beta-lactam/transpept-like"/>
</dbReference>
<dbReference type="Proteomes" id="UP001596002">
    <property type="component" value="Unassembled WGS sequence"/>
</dbReference>
<keyword evidence="11" id="KW-0472">Membrane</keyword>
<evidence type="ECO:0000256" key="16">
    <source>
        <dbReference type="SAM" id="MobiDB-lite"/>
    </source>
</evidence>
<dbReference type="Pfam" id="PF00905">
    <property type="entry name" value="Transpeptidase"/>
    <property type="match status" value="1"/>
</dbReference>
<comment type="catalytic activity">
    <reaction evidence="15">
        <text>[GlcNAc-(1-&gt;4)-Mur2Ac(oyl-L-Ala-gamma-D-Glu-L-Lys-D-Ala-D-Ala)](n)-di-trans,octa-cis-undecaprenyl diphosphate + beta-D-GlcNAc-(1-&gt;4)-Mur2Ac(oyl-L-Ala-gamma-D-Glu-L-Lys-D-Ala-D-Ala)-di-trans,octa-cis-undecaprenyl diphosphate = [GlcNAc-(1-&gt;4)-Mur2Ac(oyl-L-Ala-gamma-D-Glu-L-Lys-D-Ala-D-Ala)](n+1)-di-trans,octa-cis-undecaprenyl diphosphate + di-trans,octa-cis-undecaprenyl diphosphate + H(+)</text>
        <dbReference type="Rhea" id="RHEA:23708"/>
        <dbReference type="Rhea" id="RHEA-COMP:9602"/>
        <dbReference type="Rhea" id="RHEA-COMP:9603"/>
        <dbReference type="ChEBI" id="CHEBI:15378"/>
        <dbReference type="ChEBI" id="CHEBI:58405"/>
        <dbReference type="ChEBI" id="CHEBI:60033"/>
        <dbReference type="ChEBI" id="CHEBI:78435"/>
        <dbReference type="EC" id="2.4.99.28"/>
    </reaction>
</comment>
<dbReference type="SUPFAM" id="SSF49265">
    <property type="entry name" value="Fibronectin type III"/>
    <property type="match status" value="1"/>
</dbReference>
<evidence type="ECO:0000256" key="10">
    <source>
        <dbReference type="ARBA" id="ARBA00022989"/>
    </source>
</evidence>
<dbReference type="Gene3D" id="2.60.40.10">
    <property type="entry name" value="Immunoglobulins"/>
    <property type="match status" value="1"/>
</dbReference>
<dbReference type="InterPro" id="IPR023346">
    <property type="entry name" value="Lysozyme-like_dom_sf"/>
</dbReference>
<evidence type="ECO:0000256" key="13">
    <source>
        <dbReference type="ARBA" id="ARBA00023316"/>
    </source>
</evidence>
<reference evidence="19" key="1">
    <citation type="journal article" date="2019" name="Int. J. Syst. Evol. Microbiol.">
        <title>The Global Catalogue of Microorganisms (GCM) 10K type strain sequencing project: providing services to taxonomists for standard genome sequencing and annotation.</title>
        <authorList>
            <consortium name="The Broad Institute Genomics Platform"/>
            <consortium name="The Broad Institute Genome Sequencing Center for Infectious Disease"/>
            <person name="Wu L."/>
            <person name="Ma J."/>
        </authorList>
    </citation>
    <scope>NUCLEOTIDE SEQUENCE [LARGE SCALE GENOMIC DNA]</scope>
    <source>
        <strain evidence="19">WYCCWR 12678</strain>
    </source>
</reference>
<keyword evidence="12" id="KW-0511">Multifunctional enzyme</keyword>
<evidence type="ECO:0000256" key="15">
    <source>
        <dbReference type="ARBA" id="ARBA00049902"/>
    </source>
</evidence>
<dbReference type="InterPro" id="IPR036950">
    <property type="entry name" value="PBP_transglycosylase"/>
</dbReference>
<evidence type="ECO:0000256" key="14">
    <source>
        <dbReference type="ARBA" id="ARBA00034000"/>
    </source>
</evidence>
<keyword evidence="5" id="KW-0808">Transferase</keyword>